<evidence type="ECO:0000313" key="2">
    <source>
        <dbReference type="Ensembl" id="ENSSRHP00000088303.1"/>
    </source>
</evidence>
<feature type="compositionally biased region" description="Acidic residues" evidence="1">
    <location>
        <begin position="371"/>
        <end position="401"/>
    </location>
</feature>
<accession>A0A673MJE7</accession>
<sequence>MGGQAKSKKKNKAKRKDTKPTGGALMSPQERMKAKMQERAKKKTAGKYTTDQLIEKTEECIDNFDFDMARLYCQRALDIEPTNLTLLDMMGNICTELGDIEKAKQISFTLVYVYLKAVELSPEEGHSKYMYLGQIHTGIEAVQYFSKGTEVMLNVMDKHTNEASAFGAAALPSVCAVSKKDMSVAFCSIAEIFFTDLCMEEGAADCCKEAIDKALQYDEHNPEALQLMASYLFSIEKTEVYDRTTAEASWCPVLLPVILFLFLSNIPPYESRITTAKLLIEAEECEMATEVLENLLEEDDEVVEVWYLLGWLFYLQLDKQDLTNNGVNFRKSAWTYLSKAKKLYVKLRCEDAPMFEHTEQLLAELGGEEHGADDDEAGPSVDNIEDDFIQSSDEEDDAMDH</sequence>
<proteinExistence type="predicted"/>
<dbReference type="GO" id="GO:0035091">
    <property type="term" value="F:phosphatidylinositol binding"/>
    <property type="evidence" value="ECO:0007669"/>
    <property type="project" value="TreeGrafter"/>
</dbReference>
<reference evidence="2" key="2">
    <citation type="submission" date="2025-09" db="UniProtKB">
        <authorList>
            <consortium name="Ensembl"/>
        </authorList>
    </citation>
    <scope>IDENTIFICATION</scope>
</reference>
<dbReference type="Ensembl" id="ENSSRHT00000090685.1">
    <property type="protein sequence ID" value="ENSSRHP00000088303.1"/>
    <property type="gene ID" value="ENSSRHG00000043670.1"/>
</dbReference>
<organism evidence="2 3">
    <name type="scientific">Sinocyclocheilus rhinocerous</name>
    <dbReference type="NCBI Taxonomy" id="307959"/>
    <lineage>
        <taxon>Eukaryota</taxon>
        <taxon>Metazoa</taxon>
        <taxon>Chordata</taxon>
        <taxon>Craniata</taxon>
        <taxon>Vertebrata</taxon>
        <taxon>Euteleostomi</taxon>
        <taxon>Actinopterygii</taxon>
        <taxon>Neopterygii</taxon>
        <taxon>Teleostei</taxon>
        <taxon>Ostariophysi</taxon>
        <taxon>Cypriniformes</taxon>
        <taxon>Cyprinidae</taxon>
        <taxon>Cyprininae</taxon>
        <taxon>Sinocyclocheilus</taxon>
    </lineage>
</organism>
<feature type="region of interest" description="Disordered" evidence="1">
    <location>
        <begin position="1"/>
        <end position="41"/>
    </location>
</feature>
<feature type="compositionally biased region" description="Basic and acidic residues" evidence="1">
    <location>
        <begin position="30"/>
        <end position="39"/>
    </location>
</feature>
<keyword evidence="3" id="KW-1185">Reference proteome</keyword>
<dbReference type="GO" id="GO:0048264">
    <property type="term" value="P:determination of ventral identity"/>
    <property type="evidence" value="ECO:0007669"/>
    <property type="project" value="TreeGrafter"/>
</dbReference>
<dbReference type="SUPFAM" id="SSF48452">
    <property type="entry name" value="TPR-like"/>
    <property type="match status" value="1"/>
</dbReference>
<evidence type="ECO:0000313" key="3">
    <source>
        <dbReference type="Proteomes" id="UP000472270"/>
    </source>
</evidence>
<name>A0A673MJE7_9TELE</name>
<dbReference type="CDD" id="cd24142">
    <property type="entry name" value="ACL4-like"/>
    <property type="match status" value="1"/>
</dbReference>
<reference evidence="2" key="1">
    <citation type="submission" date="2025-08" db="UniProtKB">
        <authorList>
            <consortium name="Ensembl"/>
        </authorList>
    </citation>
    <scope>IDENTIFICATION</scope>
</reference>
<dbReference type="GO" id="GO:0016020">
    <property type="term" value="C:membrane"/>
    <property type="evidence" value="ECO:0007669"/>
    <property type="project" value="TreeGrafter"/>
</dbReference>
<dbReference type="Gene3D" id="1.25.40.10">
    <property type="entry name" value="Tetratricopeptide repeat domain"/>
    <property type="match status" value="1"/>
</dbReference>
<protein>
    <submittedName>
        <fullName evidence="2">Si:dkey-12j5.1</fullName>
    </submittedName>
</protein>
<feature type="compositionally biased region" description="Basic residues" evidence="1">
    <location>
        <begin position="1"/>
        <end position="17"/>
    </location>
</feature>
<dbReference type="InterPro" id="IPR011990">
    <property type="entry name" value="TPR-like_helical_dom_sf"/>
</dbReference>
<dbReference type="Proteomes" id="UP000472270">
    <property type="component" value="Unassembled WGS sequence"/>
</dbReference>
<dbReference type="PANTHER" id="PTHR28654:SF1">
    <property type="entry name" value="AXIN INTERACTOR, DORSALIZATION-ASSOCIATED PROTEIN"/>
    <property type="match status" value="1"/>
</dbReference>
<feature type="region of interest" description="Disordered" evidence="1">
    <location>
        <begin position="364"/>
        <end position="401"/>
    </location>
</feature>
<dbReference type="PANTHER" id="PTHR28654">
    <property type="entry name" value="AXIN INTERACTOR, DORSALIZATION-ASSOCIATED PROTEIN"/>
    <property type="match status" value="1"/>
</dbReference>
<dbReference type="AlphaFoldDB" id="A0A673MJE7"/>
<evidence type="ECO:0000256" key="1">
    <source>
        <dbReference type="SAM" id="MobiDB-lite"/>
    </source>
</evidence>